<feature type="transmembrane region" description="Helical" evidence="6">
    <location>
        <begin position="84"/>
        <end position="105"/>
    </location>
</feature>
<feature type="transmembrane region" description="Helical" evidence="6">
    <location>
        <begin position="236"/>
        <end position="253"/>
    </location>
</feature>
<proteinExistence type="predicted"/>
<dbReference type="EMBL" id="CP123771">
    <property type="protein sequence ID" value="WGO95079.1"/>
    <property type="molecule type" value="Genomic_DNA"/>
</dbReference>
<evidence type="ECO:0000313" key="9">
    <source>
        <dbReference type="Proteomes" id="UP000296468"/>
    </source>
</evidence>
<evidence type="ECO:0000313" key="8">
    <source>
        <dbReference type="EMBL" id="WGO95079.1"/>
    </source>
</evidence>
<gene>
    <name evidence="7" type="ORF">EPZ47_08520</name>
    <name evidence="8" type="ORF">QCD61_08340</name>
</gene>
<keyword evidence="10" id="KW-1185">Reference proteome</keyword>
<reference evidence="7 9" key="2">
    <citation type="journal article" date="2019" name="Front. Microbiol.">
        <title>In silico and Genetic Analyses of Cyclic Lipopeptide Synthetic Gene Clusters in Pseudomonas sp. 11K1.</title>
        <authorList>
            <person name="Zhao H."/>
            <person name="Liu Y.P."/>
            <person name="Zhang L.Q."/>
        </authorList>
    </citation>
    <scope>NUCLEOTIDE SEQUENCE [LARGE SCALE GENOMIC DNA]</scope>
    <source>
        <strain evidence="7 9">11K1</strain>
    </source>
</reference>
<evidence type="ECO:0000256" key="5">
    <source>
        <dbReference type="ARBA" id="ARBA00023136"/>
    </source>
</evidence>
<feature type="transmembrane region" description="Helical" evidence="6">
    <location>
        <begin position="41"/>
        <end position="63"/>
    </location>
</feature>
<dbReference type="RefSeq" id="WP_135844378.1">
    <property type="nucleotide sequence ID" value="NZ_CP035088.1"/>
</dbReference>
<dbReference type="OrthoDB" id="9815248at2"/>
<dbReference type="AlphaFoldDB" id="A0A4P7PF45"/>
<dbReference type="InterPro" id="IPR002797">
    <property type="entry name" value="Polysacc_synth"/>
</dbReference>
<feature type="transmembrane region" description="Helical" evidence="6">
    <location>
        <begin position="358"/>
        <end position="378"/>
    </location>
</feature>
<evidence type="ECO:0000313" key="10">
    <source>
        <dbReference type="Proteomes" id="UP001227386"/>
    </source>
</evidence>
<protein>
    <submittedName>
        <fullName evidence="8">Oligosaccharide flippase family protein</fullName>
    </submittedName>
</protein>
<feature type="transmembrane region" description="Helical" evidence="6">
    <location>
        <begin position="259"/>
        <end position="279"/>
    </location>
</feature>
<feature type="transmembrane region" description="Helical" evidence="6">
    <location>
        <begin position="181"/>
        <end position="201"/>
    </location>
</feature>
<dbReference type="Proteomes" id="UP000296468">
    <property type="component" value="Chromosome"/>
</dbReference>
<comment type="subcellular location">
    <subcellularLocation>
        <location evidence="1">Cell membrane</location>
        <topology evidence="1">Multi-pass membrane protein</topology>
    </subcellularLocation>
</comment>
<keyword evidence="4 6" id="KW-1133">Transmembrane helix</keyword>
<evidence type="ECO:0000256" key="6">
    <source>
        <dbReference type="SAM" id="Phobius"/>
    </source>
</evidence>
<dbReference type="EMBL" id="CP035088">
    <property type="protein sequence ID" value="QBZ88753.1"/>
    <property type="molecule type" value="Genomic_DNA"/>
</dbReference>
<evidence type="ECO:0000256" key="3">
    <source>
        <dbReference type="ARBA" id="ARBA00022692"/>
    </source>
</evidence>
<reference evidence="8 10" key="1">
    <citation type="journal article" date="2012" name="Appl. Soil Ecol.">
        <title>Isolation and characterization of new plant growth-promoting bacterial endophytes.</title>
        <authorList>
            <person name="Rashid S."/>
            <person name="Charles T.C."/>
            <person name="Glick B.R."/>
        </authorList>
    </citation>
    <scope>NUCLEOTIDE SEQUENCE [LARGE SCALE GENOMIC DNA]</scope>
    <source>
        <strain evidence="8 10">YsS1</strain>
    </source>
</reference>
<feature type="transmembrane region" description="Helical" evidence="6">
    <location>
        <begin position="12"/>
        <end position="35"/>
    </location>
</feature>
<reference evidence="8" key="4">
    <citation type="submission" date="2023-04" db="EMBL/GenBank/DDBJ databases">
        <authorList>
            <person name="Charles T.C."/>
            <person name="Cheng J."/>
            <person name="Lynch M."/>
            <person name="Van Dyk A."/>
        </authorList>
    </citation>
    <scope>NUCLEOTIDE SEQUENCE</scope>
    <source>
        <strain evidence="8">YsS1</strain>
    </source>
</reference>
<dbReference type="InterPro" id="IPR050833">
    <property type="entry name" value="Poly_Biosynth_Transport"/>
</dbReference>
<feature type="transmembrane region" description="Helical" evidence="6">
    <location>
        <begin position="150"/>
        <end position="169"/>
    </location>
</feature>
<keyword evidence="2" id="KW-1003">Cell membrane</keyword>
<keyword evidence="5 6" id="KW-0472">Membrane</keyword>
<feature type="transmembrane region" description="Helical" evidence="6">
    <location>
        <begin position="291"/>
        <end position="312"/>
    </location>
</feature>
<sequence>MSLKRVGGTAIIYAVSNGVGAAAQLLLILYCAYVLPGSALGILTLFSAIVALATQMLGLGLVAAFQRDFFTAQADARRKQLSSVVWAVVGAGGALLLLVCVLLPIVGYDSQALPSGLVVTALAGALGQALQQFLLVTWQSEGKSATYARYMLGICILQVIVPMTFLQMVGHDWESAVYGQALVFIFGGGYSLVVLRSLGYLQFSVDRAYLRQALGFSLPLVPYQLAGWGMAMLDRFIITSFCGVAIAGYYALAFQVAQVLNILSGGFTQAFTPWLYALLARRDVRANGQIAIVVIGYAGGMMAMCLLGYLSFSVAVDILAKESYQQALVFAPWLFLAMLFNGLYRVASSFVLFYGKTAMLALVLGAVAVLSCGLNYLFVPVYGAIASGWIVAFSFGLLFATTSLMVVKRRGGQTALGAHQC</sequence>
<feature type="transmembrane region" description="Helical" evidence="6">
    <location>
        <begin position="117"/>
        <end position="138"/>
    </location>
</feature>
<reference evidence="7" key="3">
    <citation type="submission" date="2019-01" db="EMBL/GenBank/DDBJ databases">
        <authorList>
            <person name="Zhang L."/>
        </authorList>
    </citation>
    <scope>NUCLEOTIDE SEQUENCE</scope>
    <source>
        <strain evidence="7">11K1</strain>
    </source>
</reference>
<evidence type="ECO:0000256" key="1">
    <source>
        <dbReference type="ARBA" id="ARBA00004651"/>
    </source>
</evidence>
<dbReference type="PANTHER" id="PTHR30250:SF11">
    <property type="entry name" value="O-ANTIGEN TRANSPORTER-RELATED"/>
    <property type="match status" value="1"/>
</dbReference>
<dbReference type="KEGG" id="pvk:EPZ47_08520"/>
<evidence type="ECO:0000256" key="2">
    <source>
        <dbReference type="ARBA" id="ARBA00022475"/>
    </source>
</evidence>
<name>A0A4P7PF45_9PSED</name>
<feature type="transmembrane region" description="Helical" evidence="6">
    <location>
        <begin position="324"/>
        <end position="346"/>
    </location>
</feature>
<feature type="transmembrane region" description="Helical" evidence="6">
    <location>
        <begin position="384"/>
        <end position="407"/>
    </location>
</feature>
<dbReference type="Proteomes" id="UP001227386">
    <property type="component" value="Chromosome"/>
</dbReference>
<organism evidence="7 9">
    <name type="scientific">Pseudomonas viciae</name>
    <dbReference type="NCBI Taxonomy" id="2505979"/>
    <lineage>
        <taxon>Bacteria</taxon>
        <taxon>Pseudomonadati</taxon>
        <taxon>Pseudomonadota</taxon>
        <taxon>Gammaproteobacteria</taxon>
        <taxon>Pseudomonadales</taxon>
        <taxon>Pseudomonadaceae</taxon>
        <taxon>Pseudomonas</taxon>
    </lineage>
</organism>
<evidence type="ECO:0000256" key="4">
    <source>
        <dbReference type="ARBA" id="ARBA00022989"/>
    </source>
</evidence>
<keyword evidence="3 6" id="KW-0812">Transmembrane</keyword>
<dbReference type="PANTHER" id="PTHR30250">
    <property type="entry name" value="PST FAMILY PREDICTED COLANIC ACID TRANSPORTER"/>
    <property type="match status" value="1"/>
</dbReference>
<dbReference type="GO" id="GO:0005886">
    <property type="term" value="C:plasma membrane"/>
    <property type="evidence" value="ECO:0007669"/>
    <property type="project" value="UniProtKB-SubCell"/>
</dbReference>
<accession>A0A4P7PF45</accession>
<evidence type="ECO:0000313" key="7">
    <source>
        <dbReference type="EMBL" id="QBZ88753.1"/>
    </source>
</evidence>
<dbReference type="Pfam" id="PF01943">
    <property type="entry name" value="Polysacc_synt"/>
    <property type="match status" value="1"/>
</dbReference>